<dbReference type="Proteomes" id="UP000062260">
    <property type="component" value="Chromosome"/>
</dbReference>
<dbReference type="InterPro" id="IPR016181">
    <property type="entry name" value="Acyl_CoA_acyltransferase"/>
</dbReference>
<evidence type="ECO:0000313" key="5">
    <source>
        <dbReference type="Proteomes" id="UP000062260"/>
    </source>
</evidence>
<dbReference type="Pfam" id="PF00583">
    <property type="entry name" value="Acetyltransf_1"/>
    <property type="match status" value="1"/>
</dbReference>
<organism evidence="4 5">
    <name type="scientific">Aerococcus urinaehominis</name>
    <dbReference type="NCBI Taxonomy" id="128944"/>
    <lineage>
        <taxon>Bacteria</taxon>
        <taxon>Bacillati</taxon>
        <taxon>Bacillota</taxon>
        <taxon>Bacilli</taxon>
        <taxon>Lactobacillales</taxon>
        <taxon>Aerococcaceae</taxon>
        <taxon>Aerococcus</taxon>
    </lineage>
</organism>
<dbReference type="PIRSF" id="PIRSF005751">
    <property type="entry name" value="Acet_citr_lig"/>
    <property type="match status" value="1"/>
</dbReference>
<reference evidence="4 5" key="1">
    <citation type="journal article" date="2016" name="Genome Announc.">
        <title>Complete Genome Sequences of Aerococcus christensenii CCUG 28831T, Aerococcus sanguinicola CCUG 43001T, Aerococcus urinae CCUG 36881T, Aerococcus urinaeequi CCUG 28094T, Aerococcus urinaehominis CCUG 42038 BT, and Aerococcus viridans CCUG 4311T.</title>
        <authorList>
            <person name="Carkaci D."/>
            <person name="Dargis R."/>
            <person name="Nielsen X.C."/>
            <person name="Skovgaard O."/>
            <person name="Fuursted K."/>
            <person name="Christensen J.J."/>
        </authorList>
    </citation>
    <scope>NUCLEOTIDE SEQUENCE [LARGE SCALE GENOMIC DNA]</scope>
    <source>
        <strain evidence="4 5">CCUG42038B</strain>
    </source>
</reference>
<dbReference type="Gene3D" id="3.40.50.620">
    <property type="entry name" value="HUPs"/>
    <property type="match status" value="1"/>
</dbReference>
<evidence type="ECO:0000256" key="2">
    <source>
        <dbReference type="ARBA" id="ARBA00022840"/>
    </source>
</evidence>
<dbReference type="SMART" id="SM00764">
    <property type="entry name" value="Citrate_ly_lig"/>
    <property type="match status" value="1"/>
</dbReference>
<dbReference type="SUPFAM" id="SSF52374">
    <property type="entry name" value="Nucleotidylyl transferase"/>
    <property type="match status" value="1"/>
</dbReference>
<keyword evidence="4" id="KW-0456">Lyase</keyword>
<dbReference type="NCBIfam" id="TIGR00125">
    <property type="entry name" value="cyt_tran_rel"/>
    <property type="match status" value="1"/>
</dbReference>
<evidence type="ECO:0000313" key="4">
    <source>
        <dbReference type="EMBL" id="AMB98715.1"/>
    </source>
</evidence>
<dbReference type="OrthoDB" id="9779753at2"/>
<dbReference type="InterPro" id="IPR004821">
    <property type="entry name" value="Cyt_trans-like"/>
</dbReference>
<dbReference type="PANTHER" id="PTHR40599">
    <property type="entry name" value="[CITRATE [PRO-3S]-LYASE] LIGASE"/>
    <property type="match status" value="1"/>
</dbReference>
<comment type="function">
    <text evidence="3">Acetylation of prosthetic group (2-(5''-phosphoribosyl)-3'-dephosphocoenzyme-A) of the gamma subunit of citrate lyase.</text>
</comment>
<evidence type="ECO:0000256" key="3">
    <source>
        <dbReference type="PIRNR" id="PIRNR005751"/>
    </source>
</evidence>
<dbReference type="NCBIfam" id="TIGR00124">
    <property type="entry name" value="cit_ly_ligase"/>
    <property type="match status" value="1"/>
</dbReference>
<sequence>MNEFTVTTIYASDHRGQAAVDRLLELAGINRDLNLDYTCGIYNQDHDLIATGSCFMNSLRCLAIDPAYQGEQLLNSLVSHLVAFQQNRGYTHIFLYTKTTAAKFFNRLGFHEIARVPDQVVFMENQPQGFARYLKNLKTGRSDRPNKTSLVMNANPFTLGHRYLVDKACQNADEVHLFIVSEDQSLFPHHIRRQLIMAGTQDLDQIVYQETGPYLISQASFPSYFFQDKGQVVSSQAQLDAAIFIKIAETIGITSRLVGQEPFSQVTAAYNQAMQTILPKAGISCYEVSRLIIDNQIVSASHVRDLIKNGKIDQALSYLPATSQEFLTSPAGQTVIAKIQASQNVIHH</sequence>
<gene>
    <name evidence="4" type="ORF">AWM75_01310</name>
</gene>
<dbReference type="GO" id="GO:0005524">
    <property type="term" value="F:ATP binding"/>
    <property type="evidence" value="ECO:0007669"/>
    <property type="project" value="UniProtKB-UniRule"/>
</dbReference>
<dbReference type="InterPro" id="IPR013166">
    <property type="entry name" value="Citrate_lyase_ligase_C"/>
</dbReference>
<dbReference type="GO" id="GO:0008771">
    <property type="term" value="F:[citrate (pro-3S)-lyase] ligase activity"/>
    <property type="evidence" value="ECO:0007669"/>
    <property type="project" value="UniProtKB-EC"/>
</dbReference>
<protein>
    <recommendedName>
        <fullName evidence="3">[Citrate [pro-3S]-lyase] ligase</fullName>
        <ecNumber evidence="3">6.2.1.22</ecNumber>
    </recommendedName>
</protein>
<keyword evidence="5" id="KW-1185">Reference proteome</keyword>
<keyword evidence="2 3" id="KW-0067">ATP-binding</keyword>
<reference evidence="5" key="2">
    <citation type="submission" date="2016-01" db="EMBL/GenBank/DDBJ databases">
        <title>Six Aerococcus type strain genome sequencing and assembly using PacBio and Illumina Hiseq.</title>
        <authorList>
            <person name="Carkaci D."/>
            <person name="Dargis R."/>
            <person name="Nielsen X.C."/>
            <person name="Skovgaard O."/>
            <person name="Fuursted K."/>
            <person name="Christensen J.J."/>
        </authorList>
    </citation>
    <scope>NUCLEOTIDE SEQUENCE [LARGE SCALE GENOMIC DNA]</scope>
    <source>
        <strain evidence="5">CCUG42038B</strain>
    </source>
</reference>
<dbReference type="InterPro" id="IPR005216">
    <property type="entry name" value="Citrate_lyase_ligase"/>
</dbReference>
<dbReference type="EC" id="6.2.1.22" evidence="3"/>
<dbReference type="SUPFAM" id="SSF55729">
    <property type="entry name" value="Acyl-CoA N-acyltransferases (Nat)"/>
    <property type="match status" value="1"/>
</dbReference>
<dbReference type="GO" id="GO:0016829">
    <property type="term" value="F:lyase activity"/>
    <property type="evidence" value="ECO:0007669"/>
    <property type="project" value="UniProtKB-KW"/>
</dbReference>
<dbReference type="PANTHER" id="PTHR40599:SF1">
    <property type="entry name" value="[CITRATE [PRO-3S]-LYASE] LIGASE"/>
    <property type="match status" value="1"/>
</dbReference>
<evidence type="ECO:0000256" key="1">
    <source>
        <dbReference type="ARBA" id="ARBA00022741"/>
    </source>
</evidence>
<keyword evidence="3 4" id="KW-0436">Ligase</keyword>
<dbReference type="GO" id="GO:0016747">
    <property type="term" value="F:acyltransferase activity, transferring groups other than amino-acyl groups"/>
    <property type="evidence" value="ECO:0007669"/>
    <property type="project" value="InterPro"/>
</dbReference>
<dbReference type="EMBL" id="CP014163">
    <property type="protein sequence ID" value="AMB98715.1"/>
    <property type="molecule type" value="Genomic_DNA"/>
</dbReference>
<dbReference type="InterPro" id="IPR014729">
    <property type="entry name" value="Rossmann-like_a/b/a_fold"/>
</dbReference>
<accession>A0A0X8FK10</accession>
<comment type="catalytic activity">
    <reaction evidence="3">
        <text>holo-[citrate lyase ACP] + acetate + ATP = acetyl-[citrate lyase ACP] + AMP + diphosphate</text>
        <dbReference type="Rhea" id="RHEA:23788"/>
        <dbReference type="Rhea" id="RHEA-COMP:10158"/>
        <dbReference type="Rhea" id="RHEA-COMP:13710"/>
        <dbReference type="ChEBI" id="CHEBI:30089"/>
        <dbReference type="ChEBI" id="CHEBI:30616"/>
        <dbReference type="ChEBI" id="CHEBI:33019"/>
        <dbReference type="ChEBI" id="CHEBI:82683"/>
        <dbReference type="ChEBI" id="CHEBI:137976"/>
        <dbReference type="ChEBI" id="CHEBI:456215"/>
        <dbReference type="EC" id="6.2.1.22"/>
    </reaction>
</comment>
<dbReference type="AlphaFoldDB" id="A0A0X8FK10"/>
<dbReference type="Pfam" id="PF08218">
    <property type="entry name" value="Citrate_ly_lig"/>
    <property type="match status" value="1"/>
</dbReference>
<dbReference type="Gene3D" id="3.40.630.30">
    <property type="match status" value="1"/>
</dbReference>
<dbReference type="InterPro" id="IPR000182">
    <property type="entry name" value="GNAT_dom"/>
</dbReference>
<proteinExistence type="predicted"/>
<name>A0A0X8FK10_9LACT</name>
<dbReference type="STRING" id="128944.AWM75_01310"/>
<keyword evidence="1 3" id="KW-0547">Nucleotide-binding</keyword>
<dbReference type="PROSITE" id="PS51186">
    <property type="entry name" value="GNAT"/>
    <property type="match status" value="1"/>
</dbReference>
<dbReference type="KEGG" id="auh:AWM75_01310"/>